<dbReference type="SUPFAM" id="SSF52047">
    <property type="entry name" value="RNI-like"/>
    <property type="match status" value="1"/>
</dbReference>
<gene>
    <name evidence="1" type="ORF">AAF712_004553</name>
</gene>
<accession>A0ABR3A3C1</accession>
<protein>
    <recommendedName>
        <fullName evidence="3">F-box domain-containing protein</fullName>
    </recommendedName>
</protein>
<reference evidence="1 2" key="1">
    <citation type="submission" date="2024-05" db="EMBL/GenBank/DDBJ databases">
        <title>A draft genome resource for the thread blight pathogen Marasmius tenuissimus strain MS-2.</title>
        <authorList>
            <person name="Yulfo-Soto G.E."/>
            <person name="Baruah I.K."/>
            <person name="Amoako-Attah I."/>
            <person name="Bukari Y."/>
            <person name="Meinhardt L.W."/>
            <person name="Bailey B.A."/>
            <person name="Cohen S.P."/>
        </authorList>
    </citation>
    <scope>NUCLEOTIDE SEQUENCE [LARGE SCALE GENOMIC DNA]</scope>
    <source>
        <strain evidence="1 2">MS-2</strain>
    </source>
</reference>
<evidence type="ECO:0000313" key="2">
    <source>
        <dbReference type="Proteomes" id="UP001437256"/>
    </source>
</evidence>
<proteinExistence type="predicted"/>
<dbReference type="Proteomes" id="UP001437256">
    <property type="component" value="Unassembled WGS sequence"/>
</dbReference>
<sequence length="408" mass="45663">MGELSRDPTELVHEVVTDWEHANLQFSRILAEYSGRWASFTFRDLPSSVLEVFASLTREQLPQLISLYGPGNTRNTQGRCLVDLALASSTSLRSLQIMNASLTPLLAIAPRLTALTDLSIDTLLLFWPFETEPVTQTLGTLCHAFPFLRTLSLRLVYLDQVASSPDPIIPVLCPCLEELTIQLRPPSPTARPGFLSADMIVQTTFDNITAPALTHLSVRVDTRYDRVVLDGSLIHGFLLRSKCRLRHLEVEMNIPCESFLQCLQLIPDLLTLKLFESDLGMSSSYYDTASRLHSADPDSIFLNQELFESLAESSDRYSPILRCVRLSLCHPKVVDALLKFARSRRASLTSLSVDFGRVLHDDLEHLNSGDVHAQLKELQDSGVKTELQWVRKKLRGDDPRSGLASHLA</sequence>
<evidence type="ECO:0008006" key="3">
    <source>
        <dbReference type="Google" id="ProtNLM"/>
    </source>
</evidence>
<organism evidence="1 2">
    <name type="scientific">Marasmius tenuissimus</name>
    <dbReference type="NCBI Taxonomy" id="585030"/>
    <lineage>
        <taxon>Eukaryota</taxon>
        <taxon>Fungi</taxon>
        <taxon>Dikarya</taxon>
        <taxon>Basidiomycota</taxon>
        <taxon>Agaricomycotina</taxon>
        <taxon>Agaricomycetes</taxon>
        <taxon>Agaricomycetidae</taxon>
        <taxon>Agaricales</taxon>
        <taxon>Marasmiineae</taxon>
        <taxon>Marasmiaceae</taxon>
        <taxon>Marasmius</taxon>
    </lineage>
</organism>
<evidence type="ECO:0000313" key="1">
    <source>
        <dbReference type="EMBL" id="KAL0068475.1"/>
    </source>
</evidence>
<keyword evidence="2" id="KW-1185">Reference proteome</keyword>
<comment type="caution">
    <text evidence="1">The sequence shown here is derived from an EMBL/GenBank/DDBJ whole genome shotgun (WGS) entry which is preliminary data.</text>
</comment>
<dbReference type="EMBL" id="JBBXMP010000018">
    <property type="protein sequence ID" value="KAL0068475.1"/>
    <property type="molecule type" value="Genomic_DNA"/>
</dbReference>
<name>A0ABR3A3C1_9AGAR</name>